<evidence type="ECO:0000313" key="5">
    <source>
        <dbReference type="EMBL" id="AOS47032.1"/>
    </source>
</evidence>
<sequence>MSPRHLGPYALQLRRVLVLTAAFVAVFITIISGPQLIPPCDSPPEMAQWAVYSPNLGLPLAAGLFALVAAATAVATRARARTWADTGWFALVRLYLVCYLLLVVACAALPSASLSSPIPSEYLRALVSATNPVLALYPLAALCCAAVLEERHTVAYLCAIAPLQILALMEADPGNGLPQNAIGPLYFLLFSMLNAGTLHWAMRIAHDLDRTRLNTREAQRALANERARGRARARSNGLIHDYVLSALVLAFNRSVEEGEVRAAADSALSALTPGPSSSGTVEAEQLLGALAAQVRPREPDWTITCRWPQEAPALPAEAGAALIDAGHEALNNVRLHAGSDASDPGRPAQCRVALVFEGGAVRVTITDTGRGFDPDRPTGLRHGIRDSIVARMEAVGGRASLASCPGGGTRVVLEWSDPRDKQAKRGPVLAALARRAGRGRNRKEPSRTAWDSQVRAAAESRGARMLAVASVAVHAYITAVEIRRGAYYHPAPVVLSLALLAAAGAALVAQWPDRRPPEWVGWGSTAVVGLSNLLALTQIRVGPHWPGWSAWSAGASMFLVLLLLLRQRTAEAVAGCAALIAATAIWVAVQGREPALVFTFSLGHVVAFVFWLLLTSQSGAATTAIEEALEAEGEARLAREEQLTLNAVMAAGLADVSERARGTLEAIRDREMTPGLAMEARLLEAELRDEIRAPFFTGTAVVEAARRSRARGVEVLLLDDRGGEGPLGTGEGADDRLRALIVERAACALDEARAGRVVVRVGPTGRRWAATILSDERLCVVKADGSVE</sequence>
<feature type="transmembrane region" description="Helical" evidence="4">
    <location>
        <begin position="16"/>
        <end position="37"/>
    </location>
</feature>
<evidence type="ECO:0000256" key="1">
    <source>
        <dbReference type="ARBA" id="ARBA00022679"/>
    </source>
</evidence>
<feature type="transmembrane region" description="Helical" evidence="4">
    <location>
        <begin position="545"/>
        <end position="565"/>
    </location>
</feature>
<keyword evidence="6" id="KW-1185">Reference proteome</keyword>
<dbReference type="PANTHER" id="PTHR24421">
    <property type="entry name" value="NITRATE/NITRITE SENSOR PROTEIN NARX-RELATED"/>
    <property type="match status" value="1"/>
</dbReference>
<feature type="transmembrane region" description="Helical" evidence="4">
    <location>
        <begin position="519"/>
        <end position="539"/>
    </location>
</feature>
<dbReference type="EMBL" id="CP017298">
    <property type="protein sequence ID" value="AOS47032.1"/>
    <property type="molecule type" value="Genomic_DNA"/>
</dbReference>
<keyword evidence="4" id="KW-0812">Transmembrane</keyword>
<feature type="transmembrane region" description="Helical" evidence="4">
    <location>
        <begin position="486"/>
        <end position="507"/>
    </location>
</feature>
<dbReference type="KEGG" id="phon:BH719_03470"/>
<reference evidence="5 6" key="1">
    <citation type="submission" date="2016-09" db="EMBL/GenBank/DDBJ databases">
        <title>Complete genome sequence of Actinomyces hongkongensis HKU8.</title>
        <authorList>
            <person name="Gao Y.-X."/>
            <person name="Zhou Y.-Y."/>
            <person name="Xie Y."/>
            <person name="Wang M."/>
            <person name="Wang S.-J."/>
            <person name="Shen S.-G."/>
        </authorList>
    </citation>
    <scope>NUCLEOTIDE SEQUENCE [LARGE SCALE GENOMIC DNA]</scope>
    <source>
        <strain evidence="5 6">HKU8</strain>
    </source>
</reference>
<evidence type="ECO:0000256" key="2">
    <source>
        <dbReference type="ARBA" id="ARBA00022777"/>
    </source>
</evidence>
<dbReference type="InterPro" id="IPR050482">
    <property type="entry name" value="Sensor_HK_TwoCompSys"/>
</dbReference>
<feature type="transmembrane region" description="Helical" evidence="4">
    <location>
        <begin position="154"/>
        <end position="171"/>
    </location>
</feature>
<keyword evidence="1" id="KW-0808">Transferase</keyword>
<dbReference type="AlphaFoldDB" id="A0A1D8B1P2"/>
<dbReference type="STRING" id="178339.BH719_03470"/>
<dbReference type="GO" id="GO:0000160">
    <property type="term" value="P:phosphorelay signal transduction system"/>
    <property type="evidence" value="ECO:0007669"/>
    <property type="project" value="UniProtKB-KW"/>
</dbReference>
<dbReference type="Proteomes" id="UP000095214">
    <property type="component" value="Chromosome"/>
</dbReference>
<feature type="transmembrane region" description="Helical" evidence="4">
    <location>
        <begin position="57"/>
        <end position="76"/>
    </location>
</feature>
<dbReference type="OrthoDB" id="144293at2"/>
<feature type="transmembrane region" description="Helical" evidence="4">
    <location>
        <begin position="572"/>
        <end position="589"/>
    </location>
</feature>
<dbReference type="CDD" id="cd16917">
    <property type="entry name" value="HATPase_UhpB-NarQ-NarX-like"/>
    <property type="match status" value="1"/>
</dbReference>
<dbReference type="RefSeq" id="WP_009743363.1">
    <property type="nucleotide sequence ID" value="NZ_CP017298.1"/>
</dbReference>
<feature type="transmembrane region" description="Helical" evidence="4">
    <location>
        <begin position="183"/>
        <end position="202"/>
    </location>
</feature>
<gene>
    <name evidence="5" type="ORF">BH719_03470</name>
</gene>
<keyword evidence="4" id="KW-0472">Membrane</keyword>
<evidence type="ECO:0000313" key="6">
    <source>
        <dbReference type="Proteomes" id="UP000095214"/>
    </source>
</evidence>
<feature type="transmembrane region" description="Helical" evidence="4">
    <location>
        <begin position="462"/>
        <end position="480"/>
    </location>
</feature>
<dbReference type="SUPFAM" id="SSF55874">
    <property type="entry name" value="ATPase domain of HSP90 chaperone/DNA topoisomerase II/histidine kinase"/>
    <property type="match status" value="1"/>
</dbReference>
<keyword evidence="3" id="KW-0902">Two-component regulatory system</keyword>
<dbReference type="InterPro" id="IPR036890">
    <property type="entry name" value="HATPase_C_sf"/>
</dbReference>
<feature type="transmembrane region" description="Helical" evidence="4">
    <location>
        <begin position="88"/>
        <end position="110"/>
    </location>
</feature>
<dbReference type="GO" id="GO:0016301">
    <property type="term" value="F:kinase activity"/>
    <property type="evidence" value="ECO:0007669"/>
    <property type="project" value="UniProtKB-KW"/>
</dbReference>
<name>A0A1D8B1P2_9ACTO</name>
<evidence type="ECO:0000256" key="3">
    <source>
        <dbReference type="ARBA" id="ARBA00023012"/>
    </source>
</evidence>
<keyword evidence="4" id="KW-1133">Transmembrane helix</keyword>
<proteinExistence type="predicted"/>
<feature type="transmembrane region" description="Helical" evidence="4">
    <location>
        <begin position="595"/>
        <end position="614"/>
    </location>
</feature>
<accession>A0A1D8B1P2</accession>
<dbReference type="Gene3D" id="3.30.565.10">
    <property type="entry name" value="Histidine kinase-like ATPase, C-terminal domain"/>
    <property type="match status" value="1"/>
</dbReference>
<keyword evidence="2 5" id="KW-0418">Kinase</keyword>
<protein>
    <submittedName>
        <fullName evidence="5">Histidine kinase</fullName>
    </submittedName>
</protein>
<feature type="transmembrane region" description="Helical" evidence="4">
    <location>
        <begin position="122"/>
        <end position="147"/>
    </location>
</feature>
<organism evidence="5 6">
    <name type="scientific">Pauljensenia hongkongensis</name>
    <dbReference type="NCBI Taxonomy" id="178339"/>
    <lineage>
        <taxon>Bacteria</taxon>
        <taxon>Bacillati</taxon>
        <taxon>Actinomycetota</taxon>
        <taxon>Actinomycetes</taxon>
        <taxon>Actinomycetales</taxon>
        <taxon>Actinomycetaceae</taxon>
        <taxon>Pauljensenia</taxon>
    </lineage>
</organism>
<evidence type="ECO:0000256" key="4">
    <source>
        <dbReference type="SAM" id="Phobius"/>
    </source>
</evidence>